<reference evidence="5 6" key="1">
    <citation type="journal article" date="2019" name="Int. J. Syst. Evol. Microbiol.">
        <title>The Global Catalogue of Microorganisms (GCM) 10K type strain sequencing project: providing services to taxonomists for standard genome sequencing and annotation.</title>
        <authorList>
            <consortium name="The Broad Institute Genomics Platform"/>
            <consortium name="The Broad Institute Genome Sequencing Center for Infectious Disease"/>
            <person name="Wu L."/>
            <person name="Ma J."/>
        </authorList>
    </citation>
    <scope>NUCLEOTIDE SEQUENCE [LARGE SCALE GENOMIC DNA]</scope>
    <source>
        <strain evidence="5 6">YIM 94188</strain>
    </source>
</reference>
<evidence type="ECO:0000313" key="5">
    <source>
        <dbReference type="EMBL" id="MFC6825809.1"/>
    </source>
</evidence>
<sequence>MIDREAVRSNAKYLRNVRPIDPEEICEYIEGTPHPAVVRQTLREEAYDLRLIERDDGTFVPANDDPAPLESWNPTEFPEAYAFAFEDILVERRGVNWHRGDFDERSSSGSRTSSDNSGDELRETIRRLKEDYYRQNPVEYDETAALGYGLYHLPDYYAAVGYVLDDLAETGRLPRVCRVLDVGAGTGGPALGLHDYLPEDALVDYHAVEPSASADVLERMLEETGPNFRTTVHRETAEDFDARGVVDGGDGDDSDEFDVVLFANVLSELDDPESVVRKYLDVLADDGSVVALAPADLNTSVGLREVERAVTPPDGEVTVYSPTLRLWPGEAPSDRGWSFDRRDDIAAPAFQRRLDEAGDDDGTFLNETVQFSYSILRTDGVRRREVTASADRFAKMAEMDRHVTERIDLLAVKLSRNLAEDGANPLYKVSDGSESVGHYAVLTHRDALNEELARADYGDILAFENVLCLWNDDEEAYNLVVDGEVVVDRVA</sequence>
<dbReference type="AlphaFoldDB" id="A0ABD5U012"/>
<comment type="caution">
    <text evidence="5">The sequence shown here is derived from an EMBL/GenBank/DDBJ whole genome shotgun (WGS) entry which is preliminary data.</text>
</comment>
<feature type="compositionally biased region" description="Low complexity" evidence="1">
    <location>
        <begin position="107"/>
        <end position="116"/>
    </location>
</feature>
<feature type="domain" description="DUF8157" evidence="3">
    <location>
        <begin position="4"/>
        <end position="55"/>
    </location>
</feature>
<dbReference type="Proteomes" id="UP001596408">
    <property type="component" value="Unassembled WGS sequence"/>
</dbReference>
<dbReference type="InterPro" id="IPR058470">
    <property type="entry name" value="DUF8157_N"/>
</dbReference>
<gene>
    <name evidence="5" type="ORF">ACFQEV_12510</name>
</gene>
<keyword evidence="6" id="KW-1185">Reference proteome</keyword>
<evidence type="ECO:0000259" key="2">
    <source>
        <dbReference type="Pfam" id="PF08242"/>
    </source>
</evidence>
<dbReference type="EMBL" id="JBHSXH010000015">
    <property type="protein sequence ID" value="MFC6825809.1"/>
    <property type="molecule type" value="Genomic_DNA"/>
</dbReference>
<evidence type="ECO:0000256" key="1">
    <source>
        <dbReference type="SAM" id="MobiDB-lite"/>
    </source>
</evidence>
<dbReference type="Pfam" id="PF26487">
    <property type="entry name" value="DUF8157_C"/>
    <property type="match status" value="1"/>
</dbReference>
<dbReference type="RefSeq" id="WP_379696453.1">
    <property type="nucleotide sequence ID" value="NZ_JBHSXH010000015.1"/>
</dbReference>
<proteinExistence type="predicted"/>
<name>A0ABD5U012_9EURY</name>
<evidence type="ECO:0000259" key="3">
    <source>
        <dbReference type="Pfam" id="PF26486"/>
    </source>
</evidence>
<dbReference type="SUPFAM" id="SSF53335">
    <property type="entry name" value="S-adenosyl-L-methionine-dependent methyltransferases"/>
    <property type="match status" value="1"/>
</dbReference>
<evidence type="ECO:0000259" key="4">
    <source>
        <dbReference type="Pfam" id="PF26487"/>
    </source>
</evidence>
<dbReference type="InterPro" id="IPR029063">
    <property type="entry name" value="SAM-dependent_MTases_sf"/>
</dbReference>
<protein>
    <submittedName>
        <fullName evidence="5">Small ribosomal subunit Rsm22 family protein</fullName>
    </submittedName>
</protein>
<feature type="domain" description="Methyltransferase type 12" evidence="2">
    <location>
        <begin position="180"/>
        <end position="288"/>
    </location>
</feature>
<accession>A0ABD5U012</accession>
<evidence type="ECO:0000313" key="6">
    <source>
        <dbReference type="Proteomes" id="UP001596408"/>
    </source>
</evidence>
<feature type="domain" description="DUF8157" evidence="4">
    <location>
        <begin position="397"/>
        <end position="490"/>
    </location>
</feature>
<dbReference type="Pfam" id="PF26486">
    <property type="entry name" value="DUF8157"/>
    <property type="match status" value="1"/>
</dbReference>
<dbReference type="InterPro" id="IPR058959">
    <property type="entry name" value="DUF8157_C"/>
</dbReference>
<dbReference type="Pfam" id="PF08242">
    <property type="entry name" value="Methyltransf_12"/>
    <property type="match status" value="1"/>
</dbReference>
<dbReference type="InterPro" id="IPR013217">
    <property type="entry name" value="Methyltransf_12"/>
</dbReference>
<dbReference type="Gene3D" id="3.40.50.150">
    <property type="entry name" value="Vaccinia Virus protein VP39"/>
    <property type="match status" value="1"/>
</dbReference>
<feature type="region of interest" description="Disordered" evidence="1">
    <location>
        <begin position="101"/>
        <end position="121"/>
    </location>
</feature>
<dbReference type="CDD" id="cd02440">
    <property type="entry name" value="AdoMet_MTases"/>
    <property type="match status" value="1"/>
</dbReference>
<organism evidence="5 6">
    <name type="scientific">Halopelagius fulvigenes</name>
    <dbReference type="NCBI Taxonomy" id="1198324"/>
    <lineage>
        <taxon>Archaea</taxon>
        <taxon>Methanobacteriati</taxon>
        <taxon>Methanobacteriota</taxon>
        <taxon>Stenosarchaea group</taxon>
        <taxon>Halobacteria</taxon>
        <taxon>Halobacteriales</taxon>
        <taxon>Haloferacaceae</taxon>
    </lineage>
</organism>